<keyword evidence="2" id="KW-1185">Reference proteome</keyword>
<proteinExistence type="predicted"/>
<evidence type="ECO:0000313" key="2">
    <source>
        <dbReference type="Proteomes" id="UP000311919"/>
    </source>
</evidence>
<sequence length="96" mass="11176">MNVASIRFLLPPIVAIIMSINMSDNLVVNLTDSSDILVVNSTESPSHERHFWPFRHHNGSRHRPRFVDVLMRFLVHVCKFLQLNSYLTHANRLNKL</sequence>
<evidence type="ECO:0000313" key="1">
    <source>
        <dbReference type="EMBL" id="TNN10522.1"/>
    </source>
</evidence>
<dbReference type="EMBL" id="SKCS01000356">
    <property type="protein sequence ID" value="TNN10522.1"/>
    <property type="molecule type" value="Genomic_DNA"/>
</dbReference>
<accession>A0A4Z2D1Y4</accession>
<organism evidence="1 2">
    <name type="scientific">Schistosoma japonicum</name>
    <name type="common">Blood fluke</name>
    <dbReference type="NCBI Taxonomy" id="6182"/>
    <lineage>
        <taxon>Eukaryota</taxon>
        <taxon>Metazoa</taxon>
        <taxon>Spiralia</taxon>
        <taxon>Lophotrochozoa</taxon>
        <taxon>Platyhelminthes</taxon>
        <taxon>Trematoda</taxon>
        <taxon>Digenea</taxon>
        <taxon>Strigeidida</taxon>
        <taxon>Schistosomatoidea</taxon>
        <taxon>Schistosomatidae</taxon>
        <taxon>Schistosoma</taxon>
    </lineage>
</organism>
<name>A0A4Z2D1Y4_SCHJA</name>
<comment type="caution">
    <text evidence="1">The sequence shown here is derived from an EMBL/GenBank/DDBJ whole genome shotgun (WGS) entry which is preliminary data.</text>
</comment>
<dbReference type="AlphaFoldDB" id="A0A4Z2D1Y4"/>
<gene>
    <name evidence="1" type="ORF">EWB00_005306</name>
</gene>
<reference evidence="1 2" key="1">
    <citation type="submission" date="2019-03" db="EMBL/GenBank/DDBJ databases">
        <title>An improved genome assembly of the fluke Schistosoma japonicum.</title>
        <authorList>
            <person name="Hu W."/>
            <person name="Luo F."/>
            <person name="Yin M."/>
            <person name="Mo X."/>
            <person name="Sun C."/>
            <person name="Wu Q."/>
            <person name="Zhu B."/>
            <person name="Xiang M."/>
            <person name="Wang J."/>
            <person name="Wang Y."/>
            <person name="Zhang T."/>
            <person name="Xu B."/>
            <person name="Zheng H."/>
            <person name="Feng Z."/>
        </authorList>
    </citation>
    <scope>NUCLEOTIDE SEQUENCE [LARGE SCALE GENOMIC DNA]</scope>
    <source>
        <strain evidence="1">HuSjv2</strain>
        <tissue evidence="1">Worms</tissue>
    </source>
</reference>
<dbReference type="Proteomes" id="UP000311919">
    <property type="component" value="Unassembled WGS sequence"/>
</dbReference>
<protein>
    <submittedName>
        <fullName evidence="1">Uncharacterized protein</fullName>
    </submittedName>
</protein>